<sequence>MTPQWRGSYRENVRAVLDRDLLPRFGTQPLARIGKAEVLALRAELAQRPGKQGTLGPARINKILGVLRQILNEAADRFGLVPAFRGIKPLKLPRSEVQPFTLEEVQRILATVGRTTGIT</sequence>
<dbReference type="InterPro" id="IPR044068">
    <property type="entry name" value="CB"/>
</dbReference>
<reference evidence="3" key="1">
    <citation type="submission" date="2013-08" db="EMBL/GenBank/DDBJ databases">
        <authorList>
            <person name="Mendez C."/>
            <person name="Richter M."/>
            <person name="Ferrer M."/>
            <person name="Sanchez J."/>
        </authorList>
    </citation>
    <scope>NUCLEOTIDE SEQUENCE</scope>
</reference>
<dbReference type="AlphaFoldDB" id="T1CB58"/>
<evidence type="ECO:0000313" key="3">
    <source>
        <dbReference type="EMBL" id="EQD62914.1"/>
    </source>
</evidence>
<proteinExistence type="predicted"/>
<name>T1CB58_9ZZZZ</name>
<comment type="caution">
    <text evidence="3">The sequence shown here is derived from an EMBL/GenBank/DDBJ whole genome shotgun (WGS) entry which is preliminary data.</text>
</comment>
<accession>T1CB58</accession>
<keyword evidence="1" id="KW-0238">DNA-binding</keyword>
<dbReference type="EMBL" id="AUZZ01001786">
    <property type="protein sequence ID" value="EQD62914.1"/>
    <property type="molecule type" value="Genomic_DNA"/>
</dbReference>
<dbReference type="GO" id="GO:0003677">
    <property type="term" value="F:DNA binding"/>
    <property type="evidence" value="ECO:0007669"/>
    <property type="project" value="UniProtKB-KW"/>
</dbReference>
<dbReference type="Gene3D" id="1.10.150.130">
    <property type="match status" value="1"/>
</dbReference>
<feature type="domain" description="Core-binding (CB)" evidence="2">
    <location>
        <begin position="1"/>
        <end position="75"/>
    </location>
</feature>
<evidence type="ECO:0000259" key="2">
    <source>
        <dbReference type="PROSITE" id="PS51900"/>
    </source>
</evidence>
<organism evidence="3">
    <name type="scientific">mine drainage metagenome</name>
    <dbReference type="NCBI Taxonomy" id="410659"/>
    <lineage>
        <taxon>unclassified sequences</taxon>
        <taxon>metagenomes</taxon>
        <taxon>ecological metagenomes</taxon>
    </lineage>
</organism>
<dbReference type="InterPro" id="IPR010998">
    <property type="entry name" value="Integrase_recombinase_N"/>
</dbReference>
<reference evidence="3" key="2">
    <citation type="journal article" date="2014" name="ISME J.">
        <title>Microbial stratification in low pH oxic and suboxic macroscopic growths along an acid mine drainage.</title>
        <authorList>
            <person name="Mendez-Garcia C."/>
            <person name="Mesa V."/>
            <person name="Sprenger R.R."/>
            <person name="Richter M."/>
            <person name="Diez M.S."/>
            <person name="Solano J."/>
            <person name="Bargiela R."/>
            <person name="Golyshina O.V."/>
            <person name="Manteca A."/>
            <person name="Ramos J.L."/>
            <person name="Gallego J.R."/>
            <person name="Llorente I."/>
            <person name="Martins Dos Santos V.A."/>
            <person name="Jensen O.N."/>
            <person name="Pelaez A.I."/>
            <person name="Sanchez J."/>
            <person name="Ferrer M."/>
        </authorList>
    </citation>
    <scope>NUCLEOTIDE SEQUENCE</scope>
</reference>
<dbReference type="InterPro" id="IPR011010">
    <property type="entry name" value="DNA_brk_join_enz"/>
</dbReference>
<gene>
    <name evidence="3" type="ORF">B2A_02622</name>
</gene>
<dbReference type="SUPFAM" id="SSF56349">
    <property type="entry name" value="DNA breaking-rejoining enzymes"/>
    <property type="match status" value="1"/>
</dbReference>
<protein>
    <submittedName>
        <fullName evidence="3">Phage integrase family protein</fullName>
    </submittedName>
</protein>
<dbReference type="PROSITE" id="PS51900">
    <property type="entry name" value="CB"/>
    <property type="match status" value="1"/>
</dbReference>
<evidence type="ECO:0000256" key="1">
    <source>
        <dbReference type="ARBA" id="ARBA00023125"/>
    </source>
</evidence>